<sequence length="1008" mass="113726">MFCNFSCFPRPGYQRLTLGLNLRRQSINSNHYSSSVFFFSGGDMGKGFYISKALGIVCVVAAIGAVATIIALSVVYAQEKSKNEEALLPSTSGPGATTLPPTTPSAPKELWDHYRLPDTLAPLTYNVTLWPRLEPNEHGLYIFTGHSKVVFRCVKETDLILIHSNKLNLTASEGGHLATLKGLDGATAPGLKKTWLEVPTEYLVIQLDSPLQAGSWYELFTDFVGELADDLGGFYRSEYMEDGVKKVVATTQMQPTDARKAFPCFDEPAMKAVFHMTLIHPSDTVALSNGMNHEPVNVTMDGQHLLQTSFEPTEIMSTYLLAFVVCDFGFIGTEPTAEVLVRIWARKKAIAEGQGDYALEKTGPILTFFENYYKSKYPLSKSDQIALPDFSAGAMENWGLITYRETALLYNPHASSNGDKEWVATVISHELAHMWFGNLVTTRWWNDLWLNEGFATYVSYLGANYAEPTWNMKDLIVLNEIVGVMGVDALASSHPLSSKEEDVQRPEDISQLFDSITYSKGAAVLRMLSEFITEKVFSEGLATYLQEFKYNNTVYTDLWKHLQMAVDKNGIKLPHTVEVIMNRWILQMGFPVVTIDTKTGRITQKHFLLDPESVVETPSEFKYEWFVPMTWIKTGGVEQQYWLLNKEATNAEMALGVNDWLVANIDMKGFYRVNYDSENWERLLNKLSTKHQDIPVINRAQIIDDAFNLARAKMVNTTLALRTTKFLDKEVEYMPWETASRNLNYFFLMFDRSEVYGHMQAYIKKQVTPLFNHFKELTANWTKIPDNHTDQYNQVNAISLACSTGVEGCKELTTGWFKEWMSDPANNKISPNLKTTVYCSAIAAGGVDEWDFAWSMFKNATIASEADKLMYALSCTKQPWLLNRYLEYCLDPTKIRKQDATSTVVSIAGNPIGQPLAWDFVRANWDHIVNDYGGFSFGGLISGVTKRFSSEFEYKQLVQFKEDNAGSLGTSSAALEQSLERTKANMNWVAMNKDQVLEWFISETSSPV</sequence>
<keyword evidence="8 18" id="KW-0479">Metal-binding</keyword>
<evidence type="ECO:0000256" key="2">
    <source>
        <dbReference type="ARBA" id="ARBA00010136"/>
    </source>
</evidence>
<keyword evidence="16" id="KW-0325">Glycoprotein</keyword>
<feature type="binding site" evidence="18">
    <location>
        <position position="433"/>
    </location>
    <ligand>
        <name>Zn(2+)</name>
        <dbReference type="ChEBI" id="CHEBI:29105"/>
        <note>catalytic</note>
    </ligand>
</feature>
<dbReference type="InterPro" id="IPR027268">
    <property type="entry name" value="Peptidase_M4/M1_CTD_sf"/>
</dbReference>
<evidence type="ECO:0000256" key="6">
    <source>
        <dbReference type="ARBA" id="ARBA00022670"/>
    </source>
</evidence>
<dbReference type="Gene3D" id="2.60.40.1730">
    <property type="entry name" value="tricorn interacting facor f3 domain"/>
    <property type="match status" value="1"/>
</dbReference>
<evidence type="ECO:0000256" key="16">
    <source>
        <dbReference type="ARBA" id="ARBA00023180"/>
    </source>
</evidence>
<dbReference type="SUPFAM" id="SSF63737">
    <property type="entry name" value="Leukotriene A4 hydrolase N-terminal domain"/>
    <property type="match status" value="1"/>
</dbReference>
<gene>
    <name evidence="24" type="primary">ANPEP</name>
</gene>
<evidence type="ECO:0000256" key="18">
    <source>
        <dbReference type="PIRSR" id="PIRSR634016-3"/>
    </source>
</evidence>
<keyword evidence="6" id="KW-0645">Protease</keyword>
<dbReference type="Proteomes" id="UP000472265">
    <property type="component" value="Chromosome 4"/>
</dbReference>
<evidence type="ECO:0000313" key="24">
    <source>
        <dbReference type="Ensembl" id="ENSSAUP00010057825.1"/>
    </source>
</evidence>
<evidence type="ECO:0000256" key="20">
    <source>
        <dbReference type="SAM" id="Phobius"/>
    </source>
</evidence>
<dbReference type="GO" id="GO:0006508">
    <property type="term" value="P:proteolysis"/>
    <property type="evidence" value="ECO:0007669"/>
    <property type="project" value="UniProtKB-KW"/>
</dbReference>
<dbReference type="Ensembl" id="ENSSAUT00010060708.1">
    <property type="protein sequence ID" value="ENSSAUP00010057825.1"/>
    <property type="gene ID" value="ENSSAUG00010023403.1"/>
</dbReference>
<dbReference type="GO" id="GO:0008270">
    <property type="term" value="F:zinc ion binding"/>
    <property type="evidence" value="ECO:0007669"/>
    <property type="project" value="InterPro"/>
</dbReference>
<reference evidence="24" key="3">
    <citation type="submission" date="2025-09" db="UniProtKB">
        <authorList>
            <consortium name="Ensembl"/>
        </authorList>
    </citation>
    <scope>IDENTIFICATION</scope>
</reference>
<dbReference type="Gene3D" id="2.60.40.1910">
    <property type="match status" value="1"/>
</dbReference>
<dbReference type="InterPro" id="IPR050344">
    <property type="entry name" value="Peptidase_M1_aminopeptidases"/>
</dbReference>
<dbReference type="FunFam" id="2.60.40.1730:FF:000001">
    <property type="entry name" value="Leucyl-cystinyl aminopeptidase"/>
    <property type="match status" value="1"/>
</dbReference>
<feature type="transmembrane region" description="Helical" evidence="20">
    <location>
        <begin position="53"/>
        <end position="77"/>
    </location>
</feature>
<dbReference type="InterPro" id="IPR042097">
    <property type="entry name" value="Aminopeptidase_N-like_N_sf"/>
</dbReference>
<feature type="binding site" evidence="18">
    <location>
        <position position="429"/>
    </location>
    <ligand>
        <name>Zn(2+)</name>
        <dbReference type="ChEBI" id="CHEBI:29105"/>
        <note>catalytic</note>
    </ligand>
</feature>
<dbReference type="InterPro" id="IPR014782">
    <property type="entry name" value="Peptidase_M1_dom"/>
</dbReference>
<organism evidence="24 25">
    <name type="scientific">Sparus aurata</name>
    <name type="common">Gilthead sea bream</name>
    <dbReference type="NCBI Taxonomy" id="8175"/>
    <lineage>
        <taxon>Eukaryota</taxon>
        <taxon>Metazoa</taxon>
        <taxon>Chordata</taxon>
        <taxon>Craniata</taxon>
        <taxon>Vertebrata</taxon>
        <taxon>Euteleostomi</taxon>
        <taxon>Actinopterygii</taxon>
        <taxon>Neopterygii</taxon>
        <taxon>Teleostei</taxon>
        <taxon>Neoteleostei</taxon>
        <taxon>Acanthomorphata</taxon>
        <taxon>Eupercaria</taxon>
        <taxon>Spariformes</taxon>
        <taxon>Sparidae</taxon>
        <taxon>Sparus</taxon>
    </lineage>
</organism>
<evidence type="ECO:0000256" key="19">
    <source>
        <dbReference type="PIRSR" id="PIRSR634016-4"/>
    </source>
</evidence>
<keyword evidence="9" id="KW-0378">Hydrolase</keyword>
<evidence type="ECO:0000313" key="25">
    <source>
        <dbReference type="Proteomes" id="UP000472265"/>
    </source>
</evidence>
<evidence type="ECO:0000256" key="13">
    <source>
        <dbReference type="ARBA" id="ARBA00023049"/>
    </source>
</evidence>
<comment type="cofactor">
    <cofactor evidence="18">
        <name>Zn(2+)</name>
        <dbReference type="ChEBI" id="CHEBI:29105"/>
    </cofactor>
    <text evidence="18">Binds 1 zinc ion per subunit.</text>
</comment>
<comment type="subunit">
    <text evidence="3">Homodimer.</text>
</comment>
<feature type="domain" description="Peptidase M1 membrane alanine aminopeptidase" evidence="21">
    <location>
        <begin position="357"/>
        <end position="584"/>
    </location>
</feature>
<comment type="subcellular location">
    <subcellularLocation>
        <location evidence="1">Cell membrane</location>
        <topology evidence="1">Single-pass type II membrane protein</topology>
    </subcellularLocation>
</comment>
<evidence type="ECO:0000259" key="23">
    <source>
        <dbReference type="Pfam" id="PF17900"/>
    </source>
</evidence>
<dbReference type="FunFam" id="1.10.390.10:FF:000016">
    <property type="entry name" value="Glutamyl aminopeptidase"/>
    <property type="match status" value="1"/>
</dbReference>
<protein>
    <submittedName>
        <fullName evidence="24">Alanyl aminopeptidase, membrane</fullName>
    </submittedName>
</protein>
<dbReference type="FunFam" id="1.25.50.20:FF:000012">
    <property type="entry name" value="Aminopeptidase N"/>
    <property type="match status" value="1"/>
</dbReference>
<keyword evidence="7 20" id="KW-0812">Transmembrane</keyword>
<dbReference type="GO" id="GO:0043171">
    <property type="term" value="P:peptide catabolic process"/>
    <property type="evidence" value="ECO:0007669"/>
    <property type="project" value="TreeGrafter"/>
</dbReference>
<keyword evidence="25" id="KW-1185">Reference proteome</keyword>
<keyword evidence="11" id="KW-0735">Signal-anchor</keyword>
<dbReference type="CDD" id="cd09601">
    <property type="entry name" value="M1_APN-Q_like"/>
    <property type="match status" value="1"/>
</dbReference>
<keyword evidence="4" id="KW-0031">Aminopeptidase</keyword>
<name>A0A671Y2Q0_SPAAU</name>
<feature type="site" description="Transition state stabilizer" evidence="19">
    <location>
        <position position="518"/>
    </location>
</feature>
<feature type="binding site" evidence="18">
    <location>
        <position position="452"/>
    </location>
    <ligand>
        <name>Zn(2+)</name>
        <dbReference type="ChEBI" id="CHEBI:29105"/>
        <note>catalytic</note>
    </ligand>
</feature>
<dbReference type="Gene3D" id="1.10.390.10">
    <property type="entry name" value="Neutral Protease Domain 2"/>
    <property type="match status" value="1"/>
</dbReference>
<dbReference type="GO" id="GO:0005615">
    <property type="term" value="C:extracellular space"/>
    <property type="evidence" value="ECO:0007669"/>
    <property type="project" value="TreeGrafter"/>
</dbReference>
<evidence type="ECO:0000256" key="1">
    <source>
        <dbReference type="ARBA" id="ARBA00004401"/>
    </source>
</evidence>
<dbReference type="InParanoid" id="A0A671Y2Q0"/>
<keyword evidence="14 20" id="KW-0472">Membrane</keyword>
<dbReference type="Gene3D" id="1.25.50.20">
    <property type="match status" value="1"/>
</dbReference>
<dbReference type="GO" id="GO:0042277">
    <property type="term" value="F:peptide binding"/>
    <property type="evidence" value="ECO:0007669"/>
    <property type="project" value="TreeGrafter"/>
</dbReference>
<dbReference type="InterPro" id="IPR045357">
    <property type="entry name" value="Aminopeptidase_N-like_N"/>
</dbReference>
<reference evidence="24" key="2">
    <citation type="submission" date="2025-08" db="UniProtKB">
        <authorList>
            <consortium name="Ensembl"/>
        </authorList>
    </citation>
    <scope>IDENTIFICATION</scope>
</reference>
<keyword evidence="10 18" id="KW-0862">Zinc</keyword>
<dbReference type="Pfam" id="PF01433">
    <property type="entry name" value="Peptidase_M1"/>
    <property type="match status" value="1"/>
</dbReference>
<evidence type="ECO:0000256" key="17">
    <source>
        <dbReference type="PIRSR" id="PIRSR634016-1"/>
    </source>
</evidence>
<evidence type="ECO:0000256" key="9">
    <source>
        <dbReference type="ARBA" id="ARBA00022801"/>
    </source>
</evidence>
<dbReference type="Pfam" id="PF17900">
    <property type="entry name" value="Peptidase_M1_N"/>
    <property type="match status" value="1"/>
</dbReference>
<dbReference type="SUPFAM" id="SSF55486">
    <property type="entry name" value="Metalloproteases ('zincins'), catalytic domain"/>
    <property type="match status" value="1"/>
</dbReference>
<keyword evidence="15" id="KW-1015">Disulfide bond</keyword>
<evidence type="ECO:0000256" key="15">
    <source>
        <dbReference type="ARBA" id="ARBA00023157"/>
    </source>
</evidence>
<evidence type="ECO:0000259" key="22">
    <source>
        <dbReference type="Pfam" id="PF11838"/>
    </source>
</evidence>
<accession>A0A671Y2Q0</accession>
<dbReference type="AlphaFoldDB" id="A0A671Y2Q0"/>
<dbReference type="GO" id="GO:0005886">
    <property type="term" value="C:plasma membrane"/>
    <property type="evidence" value="ECO:0007669"/>
    <property type="project" value="UniProtKB-SubCell"/>
</dbReference>
<evidence type="ECO:0000256" key="10">
    <source>
        <dbReference type="ARBA" id="ARBA00022833"/>
    </source>
</evidence>
<evidence type="ECO:0000256" key="12">
    <source>
        <dbReference type="ARBA" id="ARBA00022989"/>
    </source>
</evidence>
<dbReference type="InterPro" id="IPR001930">
    <property type="entry name" value="Peptidase_M1"/>
</dbReference>
<feature type="active site" description="Proton acceptor" evidence="17">
    <location>
        <position position="430"/>
    </location>
</feature>
<dbReference type="GeneTree" id="ENSGT00940000154876"/>
<dbReference type="PANTHER" id="PTHR11533">
    <property type="entry name" value="PROTEASE M1 ZINC METALLOPROTEASE"/>
    <property type="match status" value="1"/>
</dbReference>
<evidence type="ECO:0000256" key="14">
    <source>
        <dbReference type="ARBA" id="ARBA00023136"/>
    </source>
</evidence>
<dbReference type="PRINTS" id="PR00756">
    <property type="entry name" value="ALADIPTASE"/>
</dbReference>
<dbReference type="FunFam" id="2.60.40.1910:FF:000005">
    <property type="entry name" value="Aminopeptidase"/>
    <property type="match status" value="1"/>
</dbReference>
<reference evidence="24" key="1">
    <citation type="submission" date="2021-04" db="EMBL/GenBank/DDBJ databases">
        <authorList>
            <consortium name="Wellcome Sanger Institute Data Sharing"/>
        </authorList>
    </citation>
    <scope>NUCLEOTIDE SEQUENCE [LARGE SCALE GENOMIC DNA]</scope>
</reference>
<dbReference type="OMA" id="EWLIANI"/>
<comment type="similarity">
    <text evidence="2">Belongs to the peptidase M1 family.</text>
</comment>
<dbReference type="GO" id="GO:0070006">
    <property type="term" value="F:metalloaminopeptidase activity"/>
    <property type="evidence" value="ECO:0007669"/>
    <property type="project" value="TreeGrafter"/>
</dbReference>
<feature type="domain" description="Aminopeptidase N-like N-terminal" evidence="23">
    <location>
        <begin position="122"/>
        <end position="320"/>
    </location>
</feature>
<proteinExistence type="inferred from homology"/>
<dbReference type="InterPro" id="IPR034016">
    <property type="entry name" value="M1_APN-typ"/>
</dbReference>
<keyword evidence="5" id="KW-1003">Cell membrane</keyword>
<evidence type="ECO:0000256" key="3">
    <source>
        <dbReference type="ARBA" id="ARBA00011738"/>
    </source>
</evidence>
<evidence type="ECO:0000256" key="8">
    <source>
        <dbReference type="ARBA" id="ARBA00022723"/>
    </source>
</evidence>
<keyword evidence="12 20" id="KW-1133">Transmembrane helix</keyword>
<evidence type="ECO:0000256" key="4">
    <source>
        <dbReference type="ARBA" id="ARBA00022438"/>
    </source>
</evidence>
<keyword evidence="13" id="KW-0482">Metalloprotease</keyword>
<evidence type="ECO:0000259" key="21">
    <source>
        <dbReference type="Pfam" id="PF01433"/>
    </source>
</evidence>
<dbReference type="InterPro" id="IPR024571">
    <property type="entry name" value="ERAP1-like_C_dom"/>
</dbReference>
<feature type="domain" description="ERAP1-like C-terminal" evidence="22">
    <location>
        <begin position="660"/>
        <end position="983"/>
    </location>
</feature>
<dbReference type="GO" id="GO:0005737">
    <property type="term" value="C:cytoplasm"/>
    <property type="evidence" value="ECO:0007669"/>
    <property type="project" value="TreeGrafter"/>
</dbReference>
<evidence type="ECO:0000256" key="5">
    <source>
        <dbReference type="ARBA" id="ARBA00022475"/>
    </source>
</evidence>
<evidence type="ECO:0000256" key="11">
    <source>
        <dbReference type="ARBA" id="ARBA00022968"/>
    </source>
</evidence>
<dbReference type="PANTHER" id="PTHR11533:SF172">
    <property type="entry name" value="AMINOPEPTIDASE N"/>
    <property type="match status" value="1"/>
</dbReference>
<evidence type="ECO:0000256" key="7">
    <source>
        <dbReference type="ARBA" id="ARBA00022692"/>
    </source>
</evidence>
<dbReference type="Pfam" id="PF11838">
    <property type="entry name" value="ERAP1_C"/>
    <property type="match status" value="1"/>
</dbReference>